<dbReference type="AlphaFoldDB" id="A0A834HWI8"/>
<proteinExistence type="predicted"/>
<keyword evidence="2" id="KW-1185">Reference proteome</keyword>
<reference evidence="1" key="1">
    <citation type="submission" date="2020-08" db="EMBL/GenBank/DDBJ databases">
        <title>Genome sequencing and assembly of the red palm weevil Rhynchophorus ferrugineus.</title>
        <authorList>
            <person name="Dias G.B."/>
            <person name="Bergman C.M."/>
            <person name="Manee M."/>
        </authorList>
    </citation>
    <scope>NUCLEOTIDE SEQUENCE</scope>
    <source>
        <strain evidence="1">AA-2017</strain>
        <tissue evidence="1">Whole larva</tissue>
    </source>
</reference>
<evidence type="ECO:0000313" key="2">
    <source>
        <dbReference type="Proteomes" id="UP000625711"/>
    </source>
</evidence>
<dbReference type="Proteomes" id="UP000625711">
    <property type="component" value="Unassembled WGS sequence"/>
</dbReference>
<comment type="caution">
    <text evidence="1">The sequence shown here is derived from an EMBL/GenBank/DDBJ whole genome shotgun (WGS) entry which is preliminary data.</text>
</comment>
<gene>
    <name evidence="1" type="ORF">GWI33_018654</name>
</gene>
<sequence>MGNGSLRPVNVVVAGHSFRTGGCYRRTGRVSAIDSGQPEGGRVMNCEAVIIYQRQVDEAARLLPFTSSAGGFS</sequence>
<protein>
    <submittedName>
        <fullName evidence="1">Uncharacterized protein</fullName>
    </submittedName>
</protein>
<name>A0A834HWI8_RHYFE</name>
<accession>A0A834HWI8</accession>
<organism evidence="1 2">
    <name type="scientific">Rhynchophorus ferrugineus</name>
    <name type="common">Red palm weevil</name>
    <name type="synonym">Curculio ferrugineus</name>
    <dbReference type="NCBI Taxonomy" id="354439"/>
    <lineage>
        <taxon>Eukaryota</taxon>
        <taxon>Metazoa</taxon>
        <taxon>Ecdysozoa</taxon>
        <taxon>Arthropoda</taxon>
        <taxon>Hexapoda</taxon>
        <taxon>Insecta</taxon>
        <taxon>Pterygota</taxon>
        <taxon>Neoptera</taxon>
        <taxon>Endopterygota</taxon>
        <taxon>Coleoptera</taxon>
        <taxon>Polyphaga</taxon>
        <taxon>Cucujiformia</taxon>
        <taxon>Curculionidae</taxon>
        <taxon>Dryophthorinae</taxon>
        <taxon>Rhynchophorus</taxon>
    </lineage>
</organism>
<dbReference type="EMBL" id="JAACXV010014339">
    <property type="protein sequence ID" value="KAF7268192.1"/>
    <property type="molecule type" value="Genomic_DNA"/>
</dbReference>
<evidence type="ECO:0000313" key="1">
    <source>
        <dbReference type="EMBL" id="KAF7268192.1"/>
    </source>
</evidence>